<keyword evidence="3" id="KW-1185">Reference proteome</keyword>
<dbReference type="OrthoDB" id="266335at2759"/>
<dbReference type="GO" id="GO:0016973">
    <property type="term" value="P:poly(A)+ mRNA export from nucleus"/>
    <property type="evidence" value="ECO:0007669"/>
    <property type="project" value="TreeGrafter"/>
</dbReference>
<dbReference type="Proteomes" id="UP000419144">
    <property type="component" value="Unassembled WGS sequence"/>
</dbReference>
<feature type="region of interest" description="Disordered" evidence="1">
    <location>
        <begin position="76"/>
        <end position="125"/>
    </location>
</feature>
<proteinExistence type="predicted"/>
<dbReference type="AlphaFoldDB" id="A0A640KM50"/>
<name>A0A640KM50_LEITA</name>
<evidence type="ECO:0000256" key="1">
    <source>
        <dbReference type="SAM" id="MobiDB-lite"/>
    </source>
</evidence>
<feature type="compositionally biased region" description="Basic residues" evidence="1">
    <location>
        <begin position="158"/>
        <end position="203"/>
    </location>
</feature>
<dbReference type="PANTHER" id="PTHR46010:SF1">
    <property type="entry name" value="PROTEIN IWS1 HOMOLOG"/>
    <property type="match status" value="1"/>
</dbReference>
<protein>
    <recommendedName>
        <fullName evidence="4">TFIIS N-terminal domain-containing protein</fullName>
    </recommendedName>
</protein>
<organism evidence="2 3">
    <name type="scientific">Leishmania tarentolae</name>
    <name type="common">Sauroleishmania tarentolae</name>
    <dbReference type="NCBI Taxonomy" id="5689"/>
    <lineage>
        <taxon>Eukaryota</taxon>
        <taxon>Discoba</taxon>
        <taxon>Euglenozoa</taxon>
        <taxon>Kinetoplastea</taxon>
        <taxon>Metakinetoplastina</taxon>
        <taxon>Trypanosomatida</taxon>
        <taxon>Trypanosomatidae</taxon>
        <taxon>Leishmaniinae</taxon>
        <taxon>Leishmania</taxon>
        <taxon>lizard Leishmania</taxon>
    </lineage>
</organism>
<dbReference type="Gene3D" id="1.20.930.10">
    <property type="entry name" value="Conserved domain common to transcription factors TFIIS, elongin A, CRSP70"/>
    <property type="match status" value="1"/>
</dbReference>
<gene>
    <name evidence="2" type="ORF">LtaPh_2204900</name>
</gene>
<dbReference type="PANTHER" id="PTHR46010">
    <property type="entry name" value="PROTEIN IWS1 HOMOLOG"/>
    <property type="match status" value="1"/>
</dbReference>
<dbReference type="InterPro" id="IPR035441">
    <property type="entry name" value="TFIIS/LEDGF_dom_sf"/>
</dbReference>
<dbReference type="GO" id="GO:0005634">
    <property type="term" value="C:nucleus"/>
    <property type="evidence" value="ECO:0007669"/>
    <property type="project" value="TreeGrafter"/>
</dbReference>
<dbReference type="VEuPathDB" id="TriTrypDB:LtaPh_2204900"/>
<feature type="compositionally biased region" description="Low complexity" evidence="1">
    <location>
        <begin position="113"/>
        <end position="124"/>
    </location>
</feature>
<feature type="region of interest" description="Disordered" evidence="1">
    <location>
        <begin position="158"/>
        <end position="224"/>
    </location>
</feature>
<dbReference type="EMBL" id="BLBS01000029">
    <property type="protein sequence ID" value="GET88519.1"/>
    <property type="molecule type" value="Genomic_DNA"/>
</dbReference>
<comment type="caution">
    <text evidence="2">The sequence shown here is derived from an EMBL/GenBank/DDBJ whole genome shotgun (WGS) entry which is preliminary data.</text>
</comment>
<evidence type="ECO:0000313" key="2">
    <source>
        <dbReference type="EMBL" id="GET88519.1"/>
    </source>
</evidence>
<dbReference type="InterPro" id="IPR051037">
    <property type="entry name" value="RNAPII_TF_IWS1"/>
</dbReference>
<evidence type="ECO:0000313" key="3">
    <source>
        <dbReference type="Proteomes" id="UP000419144"/>
    </source>
</evidence>
<accession>A0A640KM50</accession>
<feature type="compositionally biased region" description="Acidic residues" evidence="1">
    <location>
        <begin position="80"/>
        <end position="103"/>
    </location>
</feature>
<evidence type="ECO:0008006" key="4">
    <source>
        <dbReference type="Google" id="ProtNLM"/>
    </source>
</evidence>
<sequence length="522" mass="56808">MFLSTAGKTRQNMEEENLILGLGPASLPVHADGENAVSSSGYMGCVADTQLTAETHTHDGHGWSFEHALRATIAGAKEVDNEDVEANGSGDDDDEDDDSDEEKPENAVDFRDGGASSGAEGDAGVPAAAVDSEHTDDMLLSIGDKTAAKQLGKKLYKRWKKLHKSSKRKKDKHKSSKKTGSKKSKAKEKSSKHKKASRSRTKKGTKEDGDDDNSEGSMLLNMADGADGMDSELGLVPAVDLSDAAAAIEARLQKAALREAKMRTEKATRKAAQRKTSAAELVGIAKELVAAMAKARQMDEDIITGRNTLPGAFPLNRVALKSIVQARCRQGYMVGPLVEAGILQELSYWLYDVDRVDPAPYELRTTALEILLSLPMEGSLAVTEDLTAFMGVSREHLIKTDLGRALNALRRYNEETIDNKGKCVQLLTTFSRVISGASDKDQMEEHKSRAVWKCQRDPTVASPFEVLETCSEAFQKSFMKPDPRDPTSYNGVLPWRPPAATITNVSGRLGDYIEKANINPRR</sequence>
<reference evidence="2" key="1">
    <citation type="submission" date="2019-11" db="EMBL/GenBank/DDBJ databases">
        <title>Leishmania tarentolae CDS.</title>
        <authorList>
            <person name="Goto Y."/>
            <person name="Yamagishi J."/>
        </authorList>
    </citation>
    <scope>NUCLEOTIDE SEQUENCE [LARGE SCALE GENOMIC DNA]</scope>
    <source>
        <strain evidence="2">Parrot Tar II</strain>
    </source>
</reference>